<feature type="transmembrane region" description="Helical" evidence="5">
    <location>
        <begin position="12"/>
        <end position="28"/>
    </location>
</feature>
<dbReference type="SUPFAM" id="SSF53300">
    <property type="entry name" value="vWA-like"/>
    <property type="match status" value="1"/>
</dbReference>
<dbReference type="PANTHER" id="PTHR22550">
    <property type="entry name" value="SPORE GERMINATION PROTEIN"/>
    <property type="match status" value="1"/>
</dbReference>
<evidence type="ECO:0000313" key="7">
    <source>
        <dbReference type="EMBL" id="TCO09367.1"/>
    </source>
</evidence>
<keyword evidence="8" id="KW-1185">Reference proteome</keyword>
<keyword evidence="3 5" id="KW-1133">Transmembrane helix</keyword>
<organism evidence="7 8">
    <name type="scientific">Natronoflexus pectinivorans</name>
    <dbReference type="NCBI Taxonomy" id="682526"/>
    <lineage>
        <taxon>Bacteria</taxon>
        <taxon>Pseudomonadati</taxon>
        <taxon>Bacteroidota</taxon>
        <taxon>Bacteroidia</taxon>
        <taxon>Marinilabiliales</taxon>
        <taxon>Marinilabiliaceae</taxon>
        <taxon>Natronoflexus</taxon>
    </lineage>
</organism>
<proteinExistence type="predicted"/>
<dbReference type="PANTHER" id="PTHR22550:SF5">
    <property type="entry name" value="LEUCINE ZIPPER PROTEIN 4"/>
    <property type="match status" value="1"/>
</dbReference>
<reference evidence="7 8" key="1">
    <citation type="submission" date="2019-03" db="EMBL/GenBank/DDBJ databases">
        <title>Genomic Encyclopedia of Type Strains, Phase IV (KMG-IV): sequencing the most valuable type-strain genomes for metagenomic binning, comparative biology and taxonomic classification.</title>
        <authorList>
            <person name="Goeker M."/>
        </authorList>
    </citation>
    <scope>NUCLEOTIDE SEQUENCE [LARGE SCALE GENOMIC DNA]</scope>
    <source>
        <strain evidence="7 8">DSM 24179</strain>
    </source>
</reference>
<evidence type="ECO:0000259" key="6">
    <source>
        <dbReference type="PROSITE" id="PS50234"/>
    </source>
</evidence>
<feature type="transmembrane region" description="Helical" evidence="5">
    <location>
        <begin position="307"/>
        <end position="325"/>
    </location>
</feature>
<evidence type="ECO:0000256" key="5">
    <source>
        <dbReference type="SAM" id="Phobius"/>
    </source>
</evidence>
<sequence length="353" mass="39508">MFRFGNPEYLYLLLLIPALAFIQLIFSYRKRKALERFGNTELLSHLMPDVSMYRPVVKFYLLLLALMGLIFTLAAPQFGTRLQTVQRQGIEIMIALDVSNSMNSQDIQPSRLERAKQAVARLTDRLVNDRIGIVVFAGNAYVQLPITSDYASARMFLNNITTDIVPTQGTAIGRAIELSMQSFTQQEDVNRAIIVISDGENHEDDAIGAAQRAAQNGILVYTVGMGSPEGGPIPVGGSGNFLRDRNGNVVITRLDEQMLADIAHAGNGEYIPANNIRAGINQLMNELSDLERADFETKVYTDFEDQFQYIAFLVLLILIIDFIILERKNKLLRNIDLFTVNKIEKEKGSLTVK</sequence>
<evidence type="ECO:0000256" key="4">
    <source>
        <dbReference type="ARBA" id="ARBA00023136"/>
    </source>
</evidence>
<keyword evidence="1" id="KW-1003">Cell membrane</keyword>
<dbReference type="PROSITE" id="PS50234">
    <property type="entry name" value="VWFA"/>
    <property type="match status" value="1"/>
</dbReference>
<keyword evidence="2 5" id="KW-0812">Transmembrane</keyword>
<feature type="domain" description="VWFA" evidence="6">
    <location>
        <begin position="91"/>
        <end position="287"/>
    </location>
</feature>
<evidence type="ECO:0000256" key="3">
    <source>
        <dbReference type="ARBA" id="ARBA00022989"/>
    </source>
</evidence>
<keyword evidence="4 5" id="KW-0472">Membrane</keyword>
<dbReference type="Pfam" id="PF13519">
    <property type="entry name" value="VWA_2"/>
    <property type="match status" value="1"/>
</dbReference>
<dbReference type="RefSeq" id="WP_132433264.1">
    <property type="nucleotide sequence ID" value="NZ_SLWK01000003.1"/>
</dbReference>
<gene>
    <name evidence="7" type="ORF">EV194_103280</name>
</gene>
<evidence type="ECO:0000256" key="1">
    <source>
        <dbReference type="ARBA" id="ARBA00022475"/>
    </source>
</evidence>
<dbReference type="Pfam" id="PF07584">
    <property type="entry name" value="BatA"/>
    <property type="match status" value="1"/>
</dbReference>
<accession>A0A4R2GLB3</accession>
<protein>
    <submittedName>
        <fullName evidence="7">Ca-activated chloride channel family protein</fullName>
    </submittedName>
</protein>
<dbReference type="InterPro" id="IPR024163">
    <property type="entry name" value="Aerotolerance_reg_N"/>
</dbReference>
<dbReference type="AlphaFoldDB" id="A0A4R2GLB3"/>
<dbReference type="EMBL" id="SLWK01000003">
    <property type="protein sequence ID" value="TCO09367.1"/>
    <property type="molecule type" value="Genomic_DNA"/>
</dbReference>
<dbReference type="SMART" id="SM00327">
    <property type="entry name" value="VWA"/>
    <property type="match status" value="1"/>
</dbReference>
<evidence type="ECO:0000313" key="8">
    <source>
        <dbReference type="Proteomes" id="UP000295221"/>
    </source>
</evidence>
<feature type="transmembrane region" description="Helical" evidence="5">
    <location>
        <begin position="59"/>
        <end position="78"/>
    </location>
</feature>
<dbReference type="Proteomes" id="UP000295221">
    <property type="component" value="Unassembled WGS sequence"/>
</dbReference>
<comment type="caution">
    <text evidence="7">The sequence shown here is derived from an EMBL/GenBank/DDBJ whole genome shotgun (WGS) entry which is preliminary data.</text>
</comment>
<dbReference type="Gene3D" id="3.40.50.410">
    <property type="entry name" value="von Willebrand factor, type A domain"/>
    <property type="match status" value="1"/>
</dbReference>
<dbReference type="InterPro" id="IPR002035">
    <property type="entry name" value="VWF_A"/>
</dbReference>
<dbReference type="InterPro" id="IPR050768">
    <property type="entry name" value="UPF0353/GerABKA_families"/>
</dbReference>
<name>A0A4R2GLB3_9BACT</name>
<dbReference type="OrthoDB" id="6206554at2"/>
<evidence type="ECO:0000256" key="2">
    <source>
        <dbReference type="ARBA" id="ARBA00022692"/>
    </source>
</evidence>
<dbReference type="InterPro" id="IPR036465">
    <property type="entry name" value="vWFA_dom_sf"/>
</dbReference>